<proteinExistence type="predicted"/>
<accession>A0A0F9F8J0</accession>
<dbReference type="InterPro" id="IPR050697">
    <property type="entry name" value="Adenylyl/Guanylyl_Cyclase_3/4"/>
</dbReference>
<dbReference type="GO" id="GO:0006171">
    <property type="term" value="P:cAMP biosynthetic process"/>
    <property type="evidence" value="ECO:0007669"/>
    <property type="project" value="TreeGrafter"/>
</dbReference>
<dbReference type="Pfam" id="PF00211">
    <property type="entry name" value="Guanylate_cyc"/>
    <property type="match status" value="1"/>
</dbReference>
<comment type="caution">
    <text evidence="2">The sequence shown here is derived from an EMBL/GenBank/DDBJ whole genome shotgun (WGS) entry which is preliminary data.</text>
</comment>
<dbReference type="InterPro" id="IPR029787">
    <property type="entry name" value="Nucleotide_cyclase"/>
</dbReference>
<evidence type="ECO:0000313" key="2">
    <source>
        <dbReference type="EMBL" id="KKL53555.1"/>
    </source>
</evidence>
<sequence length="222" mass="24777">MVSIIIEHQGIIDKFIGDSIMAVFGAPVLHDDDPVNAVKTGLKMLDSLKTFNRKQTASGRPPFKIGIGLNTGEVVVGNIGSNQKLEYTCIGDAVNLASRLEGLTKMYGVPLIISEFTYLESRDTIKARKIDLVRVKGKNKPVKIYEPYKNTTPGQTKGYEYFDEGIKLYRQKNFNGAEKLFTQCRDIMGKDTPSSIYIDRCEDLIKDPPGKDWDGVYTAKTK</sequence>
<reference evidence="2" key="1">
    <citation type="journal article" date="2015" name="Nature">
        <title>Complex archaea that bridge the gap between prokaryotes and eukaryotes.</title>
        <authorList>
            <person name="Spang A."/>
            <person name="Saw J.H."/>
            <person name="Jorgensen S.L."/>
            <person name="Zaremba-Niedzwiedzka K."/>
            <person name="Martijn J."/>
            <person name="Lind A.E."/>
            <person name="van Eijk R."/>
            <person name="Schleper C."/>
            <person name="Guy L."/>
            <person name="Ettema T.J."/>
        </authorList>
    </citation>
    <scope>NUCLEOTIDE SEQUENCE</scope>
</reference>
<dbReference type="SUPFAM" id="SSF55073">
    <property type="entry name" value="Nucleotide cyclase"/>
    <property type="match status" value="1"/>
</dbReference>
<name>A0A0F9F8J0_9ZZZZ</name>
<dbReference type="PANTHER" id="PTHR43081:SF1">
    <property type="entry name" value="ADENYLATE CYCLASE, TERMINAL-DIFFERENTIATION SPECIFIC"/>
    <property type="match status" value="1"/>
</dbReference>
<protein>
    <recommendedName>
        <fullName evidence="1">Guanylate cyclase domain-containing protein</fullName>
    </recommendedName>
</protein>
<dbReference type="PROSITE" id="PS50125">
    <property type="entry name" value="GUANYLATE_CYCLASE_2"/>
    <property type="match status" value="1"/>
</dbReference>
<dbReference type="InterPro" id="IPR001054">
    <property type="entry name" value="A/G_cyclase"/>
</dbReference>
<gene>
    <name evidence="2" type="ORF">LCGC14_2274290</name>
</gene>
<dbReference type="CDD" id="cd07302">
    <property type="entry name" value="CHD"/>
    <property type="match status" value="1"/>
</dbReference>
<dbReference type="Gene3D" id="3.30.70.1230">
    <property type="entry name" value="Nucleotide cyclase"/>
    <property type="match status" value="1"/>
</dbReference>
<dbReference type="SMART" id="SM00044">
    <property type="entry name" value="CYCc"/>
    <property type="match status" value="1"/>
</dbReference>
<feature type="domain" description="Guanylate cyclase" evidence="1">
    <location>
        <begin position="1"/>
        <end position="101"/>
    </location>
</feature>
<dbReference type="GO" id="GO:0035556">
    <property type="term" value="P:intracellular signal transduction"/>
    <property type="evidence" value="ECO:0007669"/>
    <property type="project" value="InterPro"/>
</dbReference>
<dbReference type="EMBL" id="LAZR01031507">
    <property type="protein sequence ID" value="KKL53555.1"/>
    <property type="molecule type" value="Genomic_DNA"/>
</dbReference>
<dbReference type="PANTHER" id="PTHR43081">
    <property type="entry name" value="ADENYLATE CYCLASE, TERMINAL-DIFFERENTIATION SPECIFIC-RELATED"/>
    <property type="match status" value="1"/>
</dbReference>
<organism evidence="2">
    <name type="scientific">marine sediment metagenome</name>
    <dbReference type="NCBI Taxonomy" id="412755"/>
    <lineage>
        <taxon>unclassified sequences</taxon>
        <taxon>metagenomes</taxon>
        <taxon>ecological metagenomes</taxon>
    </lineage>
</organism>
<evidence type="ECO:0000259" key="1">
    <source>
        <dbReference type="PROSITE" id="PS50125"/>
    </source>
</evidence>
<dbReference type="AlphaFoldDB" id="A0A0F9F8J0"/>